<keyword evidence="6" id="KW-1185">Reference proteome</keyword>
<proteinExistence type="predicted"/>
<evidence type="ECO:0000313" key="5">
    <source>
        <dbReference type="EMBL" id="CAL6074418.1"/>
    </source>
</evidence>
<evidence type="ECO:0000313" key="4">
    <source>
        <dbReference type="EMBL" id="CAL6061888.1"/>
    </source>
</evidence>
<name>A0AA86RCU5_9EUKA</name>
<accession>A0AA86RCU5</accession>
<reference evidence="3" key="1">
    <citation type="submission" date="2023-06" db="EMBL/GenBank/DDBJ databases">
        <authorList>
            <person name="Kurt Z."/>
        </authorList>
    </citation>
    <scope>NUCLEOTIDE SEQUENCE</scope>
</reference>
<dbReference type="AlphaFoldDB" id="A0AA86RCU5"/>
<feature type="region of interest" description="Disordered" evidence="1">
    <location>
        <begin position="42"/>
        <end position="66"/>
    </location>
</feature>
<dbReference type="EMBL" id="CATOUU010001129">
    <property type="protein sequence ID" value="CAI9973957.1"/>
    <property type="molecule type" value="Genomic_DNA"/>
</dbReference>
<evidence type="ECO:0000313" key="2">
    <source>
        <dbReference type="EMBL" id="CAI9949296.1"/>
    </source>
</evidence>
<dbReference type="EMBL" id="CATOUU010000796">
    <property type="protein sequence ID" value="CAI9949296.1"/>
    <property type="molecule type" value="Genomic_DNA"/>
</dbReference>
<dbReference type="EMBL" id="CAXDID020000308">
    <property type="protein sequence ID" value="CAL6074418.1"/>
    <property type="molecule type" value="Genomic_DNA"/>
</dbReference>
<reference evidence="4 6" key="2">
    <citation type="submission" date="2024-07" db="EMBL/GenBank/DDBJ databases">
        <authorList>
            <person name="Akdeniz Z."/>
        </authorList>
    </citation>
    <scope>NUCLEOTIDE SEQUENCE [LARGE SCALE GENOMIC DNA]</scope>
</reference>
<evidence type="ECO:0000256" key="1">
    <source>
        <dbReference type="SAM" id="MobiDB-lite"/>
    </source>
</evidence>
<sequence>MEFTLDSFADFESVFTPVEFKTAEHAKTSDFLLFRFSPESAPVAQPQSQPTVQNPAAAQPTQPSAQPVLTMGPPAKKFKQQIQLENIAEIDASEPIKLLVRAANVKTEPIPEDIQNQIKMYSRFTLSDERNGNEPSQVEQLANLAKELINSNQNLMSLYYQIAKQTSNVLSNLITTEKQNILTKQQRFSHALYQNAKSTFGDNCPEPQSVYIKLAFEVFPTVLGIIQLNKLNEQEVKRQLMIIQKSVQNFDDAVVAFCCFFYSVMSVCSFDLNNFVIQSFESEKENLLKQMQPAQSEFYKKLLVLQLRGLCEFGIEKVSQSVKDSAIVLYNLVQKDDDTQCIRIRQLLGIVDQKQTQEQNAVMQQQGIQ</sequence>
<gene>
    <name evidence="2" type="ORF">HINF_LOCUS36941</name>
    <name evidence="4" type="ORF">HINF_LOCUS49923</name>
    <name evidence="5" type="ORF">HINF_LOCUS56713</name>
    <name evidence="3" type="ORF">HINF_LOCUS61602</name>
</gene>
<protein>
    <submittedName>
        <fullName evidence="4">Hypothetical_protein</fullName>
    </submittedName>
</protein>
<feature type="compositionally biased region" description="Low complexity" evidence="1">
    <location>
        <begin position="49"/>
        <end position="66"/>
    </location>
</feature>
<dbReference type="EMBL" id="CAXDID020000237">
    <property type="protein sequence ID" value="CAL6061888.1"/>
    <property type="molecule type" value="Genomic_DNA"/>
</dbReference>
<evidence type="ECO:0000313" key="3">
    <source>
        <dbReference type="EMBL" id="CAI9973957.1"/>
    </source>
</evidence>
<dbReference type="Proteomes" id="UP001642409">
    <property type="component" value="Unassembled WGS sequence"/>
</dbReference>
<organism evidence="3">
    <name type="scientific">Hexamita inflata</name>
    <dbReference type="NCBI Taxonomy" id="28002"/>
    <lineage>
        <taxon>Eukaryota</taxon>
        <taxon>Metamonada</taxon>
        <taxon>Diplomonadida</taxon>
        <taxon>Hexamitidae</taxon>
        <taxon>Hexamitinae</taxon>
        <taxon>Hexamita</taxon>
    </lineage>
</organism>
<evidence type="ECO:0000313" key="6">
    <source>
        <dbReference type="Proteomes" id="UP001642409"/>
    </source>
</evidence>
<comment type="caution">
    <text evidence="3">The sequence shown here is derived from an EMBL/GenBank/DDBJ whole genome shotgun (WGS) entry which is preliminary data.</text>
</comment>